<organism evidence="2 3">
    <name type="scientific">Hymenoscyphus albidus</name>
    <dbReference type="NCBI Taxonomy" id="595503"/>
    <lineage>
        <taxon>Eukaryota</taxon>
        <taxon>Fungi</taxon>
        <taxon>Dikarya</taxon>
        <taxon>Ascomycota</taxon>
        <taxon>Pezizomycotina</taxon>
        <taxon>Leotiomycetes</taxon>
        <taxon>Helotiales</taxon>
        <taxon>Helotiaceae</taxon>
        <taxon>Hymenoscyphus</taxon>
    </lineage>
</organism>
<dbReference type="EMBL" id="CAJVRM010000135">
    <property type="protein sequence ID" value="CAG8975391.1"/>
    <property type="molecule type" value="Genomic_DNA"/>
</dbReference>
<evidence type="ECO:0000313" key="2">
    <source>
        <dbReference type="EMBL" id="CAG8975391.1"/>
    </source>
</evidence>
<comment type="caution">
    <text evidence="2">The sequence shown here is derived from an EMBL/GenBank/DDBJ whole genome shotgun (WGS) entry which is preliminary data.</text>
</comment>
<proteinExistence type="predicted"/>
<gene>
    <name evidence="2" type="ORF">HYALB_00011472</name>
</gene>
<reference evidence="2" key="1">
    <citation type="submission" date="2021-07" db="EMBL/GenBank/DDBJ databases">
        <authorList>
            <person name="Durling M."/>
        </authorList>
    </citation>
    <scope>NUCLEOTIDE SEQUENCE</scope>
</reference>
<dbReference type="AlphaFoldDB" id="A0A9N9Q6C8"/>
<name>A0A9N9Q6C8_9HELO</name>
<evidence type="ECO:0000313" key="3">
    <source>
        <dbReference type="Proteomes" id="UP000701801"/>
    </source>
</evidence>
<accession>A0A9N9Q6C8</accession>
<protein>
    <submittedName>
        <fullName evidence="2">Uncharacterized protein</fullName>
    </submittedName>
</protein>
<dbReference type="Proteomes" id="UP000701801">
    <property type="component" value="Unassembled WGS sequence"/>
</dbReference>
<feature type="region of interest" description="Disordered" evidence="1">
    <location>
        <begin position="1"/>
        <end position="22"/>
    </location>
</feature>
<keyword evidence="3" id="KW-1185">Reference proteome</keyword>
<evidence type="ECO:0000256" key="1">
    <source>
        <dbReference type="SAM" id="MobiDB-lite"/>
    </source>
</evidence>
<sequence length="63" mass="7207">MAFDPMTCSRETGGRATARGEESYRRMVGQAARRFEILEKERRVVQGLQSKEEKIEQSDDEGV</sequence>